<keyword evidence="1" id="KW-0368">Histidine biosynthesis</keyword>
<organism evidence="4 5">
    <name type="scientific">Roseiarcus fermentans</name>
    <dbReference type="NCBI Taxonomy" id="1473586"/>
    <lineage>
        <taxon>Bacteria</taxon>
        <taxon>Pseudomonadati</taxon>
        <taxon>Pseudomonadota</taxon>
        <taxon>Alphaproteobacteria</taxon>
        <taxon>Hyphomicrobiales</taxon>
        <taxon>Roseiarcaceae</taxon>
        <taxon>Roseiarcus</taxon>
    </lineage>
</organism>
<gene>
    <name evidence="4" type="ORF">DFR50_105166</name>
</gene>
<dbReference type="PIRSF" id="PIRSF001549">
    <property type="entry name" value="His-tRNA_synth"/>
    <property type="match status" value="1"/>
</dbReference>
<dbReference type="GO" id="GO:0005737">
    <property type="term" value="C:cytoplasm"/>
    <property type="evidence" value="ECO:0007669"/>
    <property type="project" value="InterPro"/>
</dbReference>
<evidence type="ECO:0000259" key="3">
    <source>
        <dbReference type="Pfam" id="PF13393"/>
    </source>
</evidence>
<comment type="caution">
    <text evidence="4">The sequence shown here is derived from an EMBL/GenBank/DDBJ whole genome shotgun (WGS) entry which is preliminary data.</text>
</comment>
<dbReference type="NCBIfam" id="NF008953">
    <property type="entry name" value="PRK12295.1-6"/>
    <property type="match status" value="1"/>
</dbReference>
<dbReference type="InterPro" id="IPR045864">
    <property type="entry name" value="aa-tRNA-synth_II/BPL/LPL"/>
</dbReference>
<feature type="binding site" evidence="2">
    <location>
        <position position="319"/>
    </location>
    <ligand>
        <name>L-histidine</name>
        <dbReference type="ChEBI" id="CHEBI:57595"/>
    </ligand>
</feature>
<feature type="domain" description="Class II Histidinyl-tRNA synthetase (HisRS)-like catalytic core" evidence="3">
    <location>
        <begin position="18"/>
        <end position="186"/>
    </location>
</feature>
<protein>
    <submittedName>
        <fullName evidence="4">ATP phosphoribosyltransferase regulatory subunit</fullName>
    </submittedName>
</protein>
<dbReference type="GO" id="GO:0000105">
    <property type="term" value="P:L-histidine biosynthetic process"/>
    <property type="evidence" value="ECO:0007669"/>
    <property type="project" value="UniProtKB-KW"/>
</dbReference>
<name>A0A366FPA0_9HYPH</name>
<dbReference type="GO" id="GO:0004821">
    <property type="term" value="F:histidine-tRNA ligase activity"/>
    <property type="evidence" value="ECO:0007669"/>
    <property type="project" value="TreeGrafter"/>
</dbReference>
<evidence type="ECO:0000313" key="4">
    <source>
        <dbReference type="EMBL" id="RBP16523.1"/>
    </source>
</evidence>
<dbReference type="PANTHER" id="PTHR43707:SF1">
    <property type="entry name" value="HISTIDINE--TRNA LIGASE, MITOCHONDRIAL-RELATED"/>
    <property type="match status" value="1"/>
</dbReference>
<evidence type="ECO:0000256" key="2">
    <source>
        <dbReference type="PIRSR" id="PIRSR001549-1"/>
    </source>
</evidence>
<dbReference type="Gene3D" id="3.30.930.10">
    <property type="entry name" value="Bira Bifunctional Protein, Domain 2"/>
    <property type="match status" value="1"/>
</dbReference>
<evidence type="ECO:0000313" key="5">
    <source>
        <dbReference type="Proteomes" id="UP000253529"/>
    </source>
</evidence>
<sequence length="378" mass="40032">MNVTLLDAMNSIAHGAGERALERFLASGFRRIEPGVLHPAAIFLELSGEEIRGRLFQTVSPTTGEELCLRPEYTIPVCRAYLASDKAGAVAEYAYLGPVFRAQGEEGGERAQTGLESFGRKDAEAADAEIFSLAMEAAAAAGGRLSARVGDAALFDALLAALALPEIWRRRLRRGLAQGRDLDAILDARFRSPLAQAGVLAALESADHDGARALVEDLLAIAGIEPVGGRSASEIADRFLEQAALRSQDEIGGEKRRALEAYLAVSGDPDVAAAKLRELAKAAGLDLGAALDAFERRNGFIAARGVAIEETRFSAAFVRDFDYYTGFVFEAHDPSRPGAKPALAGGRYDGLARKLGARGDIPAVGAAITLDRLPMGAR</sequence>
<feature type="binding site" evidence="2">
    <location>
        <position position="101"/>
    </location>
    <ligand>
        <name>L-histidine</name>
        <dbReference type="ChEBI" id="CHEBI:57595"/>
    </ligand>
</feature>
<dbReference type="EMBL" id="QNRK01000005">
    <property type="protein sequence ID" value="RBP16523.1"/>
    <property type="molecule type" value="Genomic_DNA"/>
</dbReference>
<keyword evidence="1" id="KW-0028">Amino-acid biosynthesis</keyword>
<feature type="binding site" evidence="2">
    <location>
        <begin position="323"/>
        <end position="324"/>
    </location>
    <ligand>
        <name>L-histidine</name>
        <dbReference type="ChEBI" id="CHEBI:57595"/>
    </ligand>
</feature>
<dbReference type="InterPro" id="IPR041715">
    <property type="entry name" value="HisRS-like_core"/>
</dbReference>
<keyword evidence="5" id="KW-1185">Reference proteome</keyword>
<dbReference type="Proteomes" id="UP000253529">
    <property type="component" value="Unassembled WGS sequence"/>
</dbReference>
<proteinExistence type="predicted"/>
<dbReference type="RefSeq" id="WP_245427366.1">
    <property type="nucleotide sequence ID" value="NZ_QNRK01000005.1"/>
</dbReference>
<dbReference type="GO" id="GO:0016757">
    <property type="term" value="F:glycosyltransferase activity"/>
    <property type="evidence" value="ECO:0007669"/>
    <property type="project" value="UniProtKB-KW"/>
</dbReference>
<feature type="binding site" evidence="2">
    <location>
        <begin position="72"/>
        <end position="74"/>
    </location>
    <ligand>
        <name>L-histidine</name>
        <dbReference type="ChEBI" id="CHEBI:57595"/>
    </ligand>
</feature>
<dbReference type="Pfam" id="PF13393">
    <property type="entry name" value="tRNA-synt_His"/>
    <property type="match status" value="2"/>
</dbReference>
<reference evidence="4 5" key="1">
    <citation type="submission" date="2018-06" db="EMBL/GenBank/DDBJ databases">
        <title>Genomic Encyclopedia of Type Strains, Phase IV (KMG-IV): sequencing the most valuable type-strain genomes for metagenomic binning, comparative biology and taxonomic classification.</title>
        <authorList>
            <person name="Goeker M."/>
        </authorList>
    </citation>
    <scope>NUCLEOTIDE SEQUENCE [LARGE SCALE GENOMIC DNA]</scope>
    <source>
        <strain evidence="4 5">DSM 24875</strain>
    </source>
</reference>
<keyword evidence="4" id="KW-0808">Transferase</keyword>
<keyword evidence="4" id="KW-0328">Glycosyltransferase</keyword>
<feature type="binding site" evidence="2">
    <location>
        <position position="112"/>
    </location>
    <ligand>
        <name>L-histidine</name>
        <dbReference type="ChEBI" id="CHEBI:57595"/>
    </ligand>
</feature>
<dbReference type="PANTHER" id="PTHR43707">
    <property type="entry name" value="HISTIDYL-TRNA SYNTHETASE"/>
    <property type="match status" value="1"/>
</dbReference>
<feature type="domain" description="Class II Histidinyl-tRNA synthetase (HisRS)-like catalytic core" evidence="3">
    <location>
        <begin position="243"/>
        <end position="373"/>
    </location>
</feature>
<dbReference type="GO" id="GO:0006427">
    <property type="term" value="P:histidyl-tRNA aminoacylation"/>
    <property type="evidence" value="ECO:0007669"/>
    <property type="project" value="TreeGrafter"/>
</dbReference>
<feature type="binding site" evidence="2">
    <location>
        <position position="116"/>
    </location>
    <ligand>
        <name>L-histidine</name>
        <dbReference type="ChEBI" id="CHEBI:57595"/>
    </ligand>
</feature>
<evidence type="ECO:0000256" key="1">
    <source>
        <dbReference type="ARBA" id="ARBA00023102"/>
    </source>
</evidence>
<accession>A0A366FPA0</accession>
<dbReference type="InterPro" id="IPR004516">
    <property type="entry name" value="HisRS/HisZ"/>
</dbReference>
<dbReference type="SUPFAM" id="SSF55681">
    <property type="entry name" value="Class II aaRS and biotin synthetases"/>
    <property type="match status" value="1"/>
</dbReference>
<dbReference type="AlphaFoldDB" id="A0A366FPA0"/>